<evidence type="ECO:0008006" key="4">
    <source>
        <dbReference type="Google" id="ProtNLM"/>
    </source>
</evidence>
<feature type="chain" id="PRO_5047436840" description="Secreted protein" evidence="1">
    <location>
        <begin position="28"/>
        <end position="121"/>
    </location>
</feature>
<proteinExistence type="predicted"/>
<feature type="signal peptide" evidence="1">
    <location>
        <begin position="1"/>
        <end position="27"/>
    </location>
</feature>
<keyword evidence="3" id="KW-1185">Reference proteome</keyword>
<comment type="caution">
    <text evidence="2">The sequence shown here is derived from an EMBL/GenBank/DDBJ whole genome shotgun (WGS) entry which is preliminary data.</text>
</comment>
<dbReference type="Proteomes" id="UP001500967">
    <property type="component" value="Unassembled WGS sequence"/>
</dbReference>
<name>A0ABP3DRK8_9ACTN</name>
<keyword evidence="1" id="KW-0732">Signal</keyword>
<evidence type="ECO:0000256" key="1">
    <source>
        <dbReference type="SAM" id="SignalP"/>
    </source>
</evidence>
<reference evidence="3" key="1">
    <citation type="journal article" date="2019" name="Int. J. Syst. Evol. Microbiol.">
        <title>The Global Catalogue of Microorganisms (GCM) 10K type strain sequencing project: providing services to taxonomists for standard genome sequencing and annotation.</title>
        <authorList>
            <consortium name="The Broad Institute Genomics Platform"/>
            <consortium name="The Broad Institute Genome Sequencing Center for Infectious Disease"/>
            <person name="Wu L."/>
            <person name="Ma J."/>
        </authorList>
    </citation>
    <scope>NUCLEOTIDE SEQUENCE [LARGE SCALE GENOMIC DNA]</scope>
    <source>
        <strain evidence="3">JCM 10425</strain>
    </source>
</reference>
<organism evidence="2 3">
    <name type="scientific">Cryptosporangium japonicum</name>
    <dbReference type="NCBI Taxonomy" id="80872"/>
    <lineage>
        <taxon>Bacteria</taxon>
        <taxon>Bacillati</taxon>
        <taxon>Actinomycetota</taxon>
        <taxon>Actinomycetes</taxon>
        <taxon>Cryptosporangiales</taxon>
        <taxon>Cryptosporangiaceae</taxon>
        <taxon>Cryptosporangium</taxon>
    </lineage>
</organism>
<sequence length="121" mass="12870">MAFLKRSVTTGLVVVAISLATAGSSQAESGRACDVTVRAQSGAGNQVIQGDVSGVGNGRGVTVTEQCRPVVAPKNVPPAAKRPVVSRECRHLRPAYVARCEWHLKRLRDARRLVVEGLSPR</sequence>
<accession>A0ABP3DRK8</accession>
<dbReference type="EMBL" id="BAAAGX010000009">
    <property type="protein sequence ID" value="GAA0237436.1"/>
    <property type="molecule type" value="Genomic_DNA"/>
</dbReference>
<evidence type="ECO:0000313" key="3">
    <source>
        <dbReference type="Proteomes" id="UP001500967"/>
    </source>
</evidence>
<protein>
    <recommendedName>
        <fullName evidence="4">Secreted protein</fullName>
    </recommendedName>
</protein>
<gene>
    <name evidence="2" type="ORF">GCM10009539_23380</name>
</gene>
<evidence type="ECO:0000313" key="2">
    <source>
        <dbReference type="EMBL" id="GAA0237436.1"/>
    </source>
</evidence>